<dbReference type="PANTHER" id="PTHR30435">
    <property type="entry name" value="FLAGELLAR PROTEIN"/>
    <property type="match status" value="1"/>
</dbReference>
<feature type="domain" description="Flagellar basal body rod protein N-terminal" evidence="6">
    <location>
        <begin position="5"/>
        <end position="35"/>
    </location>
</feature>
<dbReference type="Pfam" id="PF22692">
    <property type="entry name" value="LlgE_F_G_D1"/>
    <property type="match status" value="1"/>
</dbReference>
<keyword evidence="10" id="KW-0282">Flagellum</keyword>
<feature type="domain" description="Flagellar hook protein FlgE D2" evidence="8">
    <location>
        <begin position="601"/>
        <end position="724"/>
    </location>
</feature>
<dbReference type="InterPro" id="IPR037925">
    <property type="entry name" value="FlgE/F/G-like"/>
</dbReference>
<gene>
    <name evidence="10" type="ORF">C8D98_2501</name>
</gene>
<evidence type="ECO:0000259" key="8">
    <source>
        <dbReference type="Pfam" id="PF07559"/>
    </source>
</evidence>
<dbReference type="AlphaFoldDB" id="A0A4R1K6F1"/>
<dbReference type="Pfam" id="PF00460">
    <property type="entry name" value="Flg_bb_rod"/>
    <property type="match status" value="1"/>
</dbReference>
<dbReference type="Proteomes" id="UP000294614">
    <property type="component" value="Unassembled WGS sequence"/>
</dbReference>
<dbReference type="GO" id="GO:0071978">
    <property type="term" value="P:bacterial-type flagellum-dependent swarming motility"/>
    <property type="evidence" value="ECO:0007669"/>
    <property type="project" value="TreeGrafter"/>
</dbReference>
<dbReference type="PROSITE" id="PS00588">
    <property type="entry name" value="FLAGELLA_BB_ROD"/>
    <property type="match status" value="1"/>
</dbReference>
<evidence type="ECO:0000256" key="2">
    <source>
        <dbReference type="ARBA" id="ARBA00009677"/>
    </source>
</evidence>
<dbReference type="RefSeq" id="WP_132874474.1">
    <property type="nucleotide sequence ID" value="NZ_JAJUHT010000008.1"/>
</dbReference>
<dbReference type="PANTHER" id="PTHR30435:SF1">
    <property type="entry name" value="FLAGELLAR HOOK PROTEIN FLGE"/>
    <property type="match status" value="1"/>
</dbReference>
<protein>
    <recommendedName>
        <fullName evidence="3 5">Flagellar hook protein FlgE</fullName>
    </recommendedName>
</protein>
<dbReference type="InterPro" id="IPR001444">
    <property type="entry name" value="Flag_bb_rod_N"/>
</dbReference>
<evidence type="ECO:0000256" key="5">
    <source>
        <dbReference type="RuleBase" id="RU362116"/>
    </source>
</evidence>
<keyword evidence="10" id="KW-0966">Cell projection</keyword>
<evidence type="ECO:0000256" key="3">
    <source>
        <dbReference type="ARBA" id="ARBA00019015"/>
    </source>
</evidence>
<evidence type="ECO:0000259" key="7">
    <source>
        <dbReference type="Pfam" id="PF06429"/>
    </source>
</evidence>
<dbReference type="InterPro" id="IPR053967">
    <property type="entry name" value="LlgE_F_G-like_D1"/>
</dbReference>
<evidence type="ECO:0000256" key="4">
    <source>
        <dbReference type="ARBA" id="ARBA00023143"/>
    </source>
</evidence>
<reference evidence="10 11" key="1">
    <citation type="submission" date="2019-03" db="EMBL/GenBank/DDBJ databases">
        <title>Genomic Encyclopedia of Type Strains, Phase IV (KMG-IV): sequencing the most valuable type-strain genomes for metagenomic binning, comparative biology and taxonomic classification.</title>
        <authorList>
            <person name="Goeker M."/>
        </authorList>
    </citation>
    <scope>NUCLEOTIDE SEQUENCE [LARGE SCALE GENOMIC DNA]</scope>
    <source>
        <strain evidence="10 11">DSM 24984</strain>
    </source>
</reference>
<dbReference type="NCBIfam" id="TIGR03506">
    <property type="entry name" value="FlgEFG_subfam"/>
    <property type="match status" value="2"/>
</dbReference>
<comment type="caution">
    <text evidence="10">The sequence shown here is derived from an EMBL/GenBank/DDBJ whole genome shotgun (WGS) entry which is preliminary data.</text>
</comment>
<dbReference type="GO" id="GO:0009425">
    <property type="term" value="C:bacterial-type flagellum basal body"/>
    <property type="evidence" value="ECO:0007669"/>
    <property type="project" value="UniProtKB-SubCell"/>
</dbReference>
<feature type="domain" description="Flagellar basal-body/hook protein C-terminal" evidence="7">
    <location>
        <begin position="798"/>
        <end position="842"/>
    </location>
</feature>
<name>A0A4R1K6F1_9BACT</name>
<keyword evidence="11" id="KW-1185">Reference proteome</keyword>
<comment type="similarity">
    <text evidence="2 5">Belongs to the flagella basal body rod proteins family.</text>
</comment>
<keyword evidence="4 5" id="KW-0975">Bacterial flagellum</keyword>
<organism evidence="10 11">
    <name type="scientific">Seleniivibrio woodruffii</name>
    <dbReference type="NCBI Taxonomy" id="1078050"/>
    <lineage>
        <taxon>Bacteria</taxon>
        <taxon>Pseudomonadati</taxon>
        <taxon>Deferribacterota</taxon>
        <taxon>Deferribacteres</taxon>
        <taxon>Deferribacterales</taxon>
        <taxon>Geovibrionaceae</taxon>
        <taxon>Seleniivibrio</taxon>
    </lineage>
</organism>
<evidence type="ECO:0000259" key="6">
    <source>
        <dbReference type="Pfam" id="PF00460"/>
    </source>
</evidence>
<keyword evidence="10" id="KW-0969">Cilium</keyword>
<evidence type="ECO:0000313" key="11">
    <source>
        <dbReference type="Proteomes" id="UP000294614"/>
    </source>
</evidence>
<comment type="function">
    <text evidence="5">A flexible structure which links the flagellar filament to the drive apparatus in the basal body.</text>
</comment>
<evidence type="ECO:0000256" key="1">
    <source>
        <dbReference type="ARBA" id="ARBA00004117"/>
    </source>
</evidence>
<sequence>MMRSLYSAISGLGVNQRAMDVLGNNISNVNTIGFKAGRTVFQDMLSQTISGGTSATGSVGSRNPSQIGLGSVLATVTNVFTDGTSKTTDVDTDLSIQGDGFFVLSGQSQNEFLYTRAGDFNFDSTGHLVSSSGFGVQGWMVDPETGELQTDTNTDAIIVGTDYQAVEAKATTKTSVAGILSTDADPNVLEYPTLLHSAEGGASIFSVYSAKGVKMDVAADEPIKIKAHATGLTDMSKIYNDTDVSLGITNSSNNSLLVYINNTAYTFVYGGAGPNGFTTMQGLADALETQLNTVAGAADFDVSVTNGKFTIAKTADAGADVTINSFSGSARLAVAMQNLASTYDDASDTKSSEQLYFEQTIYAGRDFTTLSELAAEIEAAIDGNVLKSDDFTVTFDSATGKFSYANTGDPLDATEPNLTGFTLDKAYSGTSFELNMVTNDPLTVAKGATGSSNTFLREAKDSDALINLFTSNGTSMGLTQDSVLQFTGGVGGTNLTGTGSQPVYSAGIDPLDPADDVYFTLQDLRTSIADYFGYTSSSESELSRHVGSFDDNAGKLVLTSNAGIPNAISFIDFEVLGSGNYSTFYDYFDYSSTQAATGGVVTTSQTIYDAQGNEHTLKYKFEMVDSMKNTWKLTLETPDTGASVAFNESAGDSVYLHFNNNGSFSYMATEGGTRIPSLTANFNPNNGAGVISDIAVSLGTAALFDGVYLSSGDGGIEKTIQDGYPTGTLEDVMFNSAGEIIGYYSNSEVVKLGQIALATFTNPQGLLKVGDTTFRATTSSGVASVGTPGTGARGDISSGTLENSNVDLSSEFVNMITTQRGFQANSRVITTSDEMLQELLSLKR</sequence>
<dbReference type="GO" id="GO:0009424">
    <property type="term" value="C:bacterial-type flagellum hook"/>
    <property type="evidence" value="ECO:0007669"/>
    <property type="project" value="TreeGrafter"/>
</dbReference>
<feature type="domain" description="Flagellar hook protein FlgE/F/G-like D1" evidence="9">
    <location>
        <begin position="96"/>
        <end position="162"/>
    </location>
</feature>
<dbReference type="OrthoDB" id="9804559at2"/>
<evidence type="ECO:0000313" key="10">
    <source>
        <dbReference type="EMBL" id="TCK59567.1"/>
    </source>
</evidence>
<dbReference type="EMBL" id="SMGG01000006">
    <property type="protein sequence ID" value="TCK59567.1"/>
    <property type="molecule type" value="Genomic_DNA"/>
</dbReference>
<comment type="subcellular location">
    <subcellularLocation>
        <location evidence="1 5">Bacterial flagellum basal body</location>
    </subcellularLocation>
</comment>
<dbReference type="Gene3D" id="2.60.98.20">
    <property type="entry name" value="Flagellar hook protein FlgE"/>
    <property type="match status" value="1"/>
</dbReference>
<dbReference type="InterPro" id="IPR037058">
    <property type="entry name" value="Falgellar_hook_FlgE_sf"/>
</dbReference>
<dbReference type="Pfam" id="PF07559">
    <property type="entry name" value="FlgE_D2"/>
    <property type="match status" value="1"/>
</dbReference>
<dbReference type="Pfam" id="PF06429">
    <property type="entry name" value="Flg_bbr_C"/>
    <property type="match status" value="1"/>
</dbReference>
<dbReference type="InterPro" id="IPR011491">
    <property type="entry name" value="FlgE_D2"/>
</dbReference>
<dbReference type="SUPFAM" id="SSF117143">
    <property type="entry name" value="Flagellar hook protein flgE"/>
    <property type="match status" value="1"/>
</dbReference>
<proteinExistence type="inferred from homology"/>
<dbReference type="InterPro" id="IPR010930">
    <property type="entry name" value="Flg_bb/hook_C_dom"/>
</dbReference>
<evidence type="ECO:0000259" key="9">
    <source>
        <dbReference type="Pfam" id="PF22692"/>
    </source>
</evidence>
<dbReference type="InterPro" id="IPR020013">
    <property type="entry name" value="Flagellar_FlgE/F/G"/>
</dbReference>
<accession>A0A4R1K6F1</accession>
<dbReference type="InterPro" id="IPR019776">
    <property type="entry name" value="Flagellar_basal_body_rod_CS"/>
</dbReference>
<dbReference type="GO" id="GO:0005829">
    <property type="term" value="C:cytosol"/>
    <property type="evidence" value="ECO:0007669"/>
    <property type="project" value="TreeGrafter"/>
</dbReference>